<name>A0ABQ5LDR4_9GAMM</name>
<keyword evidence="1" id="KW-0812">Transmembrane</keyword>
<accession>A0ABQ5LDR4</accession>
<dbReference type="RefSeq" id="WP_261821435.1">
    <property type="nucleotide sequence ID" value="NZ_BRLJ01000001.1"/>
</dbReference>
<gene>
    <name evidence="2" type="ORF">SOASR032_03180</name>
</gene>
<evidence type="ECO:0000256" key="1">
    <source>
        <dbReference type="SAM" id="Phobius"/>
    </source>
</evidence>
<keyword evidence="1" id="KW-1133">Transmembrane helix</keyword>
<evidence type="ECO:0000313" key="3">
    <source>
        <dbReference type="Proteomes" id="UP001059610"/>
    </source>
</evidence>
<reference evidence="2" key="1">
    <citation type="submission" date="2022-06" db="EMBL/GenBank/DDBJ databases">
        <title>Draft genome sequences of Pragia fontium str. JCM24417.</title>
        <authorList>
            <person name="Wakabayashi Y."/>
            <person name="Kojima K."/>
        </authorList>
    </citation>
    <scope>NUCLEOTIDE SEQUENCE</scope>
    <source>
        <strain evidence="2">JCM 24417</strain>
    </source>
</reference>
<feature type="transmembrane region" description="Helical" evidence="1">
    <location>
        <begin position="154"/>
        <end position="175"/>
    </location>
</feature>
<dbReference type="Proteomes" id="UP001059610">
    <property type="component" value="Unassembled WGS sequence"/>
</dbReference>
<evidence type="ECO:0000313" key="2">
    <source>
        <dbReference type="EMBL" id="GKX61749.1"/>
    </source>
</evidence>
<protein>
    <submittedName>
        <fullName evidence="2">Uncharacterized protein</fullName>
    </submittedName>
</protein>
<sequence>MHNYIINDRVLFNTYTGVLSRLDDPKQLSTLSSHAKQLFLRLIDSGYQIIPFEQLSVDVKERSDLPNVNAQITAELDNIVKSFQQIGEYEPMMIVYSYGVQLSTDVELKVISSYRSFNENEREKPYIAKESVIDSTVTLDGPTIPVKSKNNRFIWYYTRIVLVISLSIFLLYFALNLFSSKPDYFADYHYQGKYQQCSVFIHNQKPTDLVHLKLRLEEFNVACDTPHNIYVSIPADDRRESYQVCGGNPDQEQAPCVSYYVVKVK</sequence>
<keyword evidence="3" id="KW-1185">Reference proteome</keyword>
<organism evidence="2 3">
    <name type="scientific">Pragia fontium</name>
    <dbReference type="NCBI Taxonomy" id="82985"/>
    <lineage>
        <taxon>Bacteria</taxon>
        <taxon>Pseudomonadati</taxon>
        <taxon>Pseudomonadota</taxon>
        <taxon>Gammaproteobacteria</taxon>
        <taxon>Enterobacterales</taxon>
        <taxon>Budviciaceae</taxon>
        <taxon>Pragia</taxon>
    </lineage>
</organism>
<keyword evidence="1" id="KW-0472">Membrane</keyword>
<comment type="caution">
    <text evidence="2">The sequence shown here is derived from an EMBL/GenBank/DDBJ whole genome shotgun (WGS) entry which is preliminary data.</text>
</comment>
<dbReference type="EMBL" id="BRLJ01000001">
    <property type="protein sequence ID" value="GKX61749.1"/>
    <property type="molecule type" value="Genomic_DNA"/>
</dbReference>
<proteinExistence type="predicted"/>